<dbReference type="Proteomes" id="UP001597116">
    <property type="component" value="Unassembled WGS sequence"/>
</dbReference>
<evidence type="ECO:0000313" key="3">
    <source>
        <dbReference type="Proteomes" id="UP001597116"/>
    </source>
</evidence>
<proteinExistence type="predicted"/>
<reference evidence="3" key="1">
    <citation type="journal article" date="2019" name="Int. J. Syst. Evol. Microbiol.">
        <title>The Global Catalogue of Microorganisms (GCM) 10K type strain sequencing project: providing services to taxonomists for standard genome sequencing and annotation.</title>
        <authorList>
            <consortium name="The Broad Institute Genomics Platform"/>
            <consortium name="The Broad Institute Genome Sequencing Center for Infectious Disease"/>
            <person name="Wu L."/>
            <person name="Ma J."/>
        </authorList>
    </citation>
    <scope>NUCLEOTIDE SEQUENCE [LARGE SCALE GENOMIC DNA]</scope>
    <source>
        <strain evidence="3">CCUG 55608</strain>
    </source>
</reference>
<keyword evidence="1" id="KW-0732">Signal</keyword>
<sequence>MRFSLWVLFAGLLGLMTACDSLINDVDPNRLPKVDGKIVVQCYLSPQDTLLLATVGRSRTVLGASPTNPVVIGNVKVILSEGSRSIELRFDQKMLAYTAPARAFPIEAGKTYQLRVELGNESVSASCTVPEPVPVSSVHLDSTQERSWSGGPLRWVYTSRMSWPDPANQANYYRVAGEVSSMQWITLPLYRPGQTTSDTIRRYVPMQSVVYFDNRTQYVSDLNQEGQSITSPKGTIPDYLNYSYLDSVTKANYGGNAPISQRPVTINLMLLHVDKNYYDYHRTLQQQGDVDENPFAEPVLISTNIQGGLGCFGAYNRSALTATLK</sequence>
<dbReference type="InterPro" id="IPR025345">
    <property type="entry name" value="DUF4249"/>
</dbReference>
<accession>A0ABW3QMH6</accession>
<protein>
    <submittedName>
        <fullName evidence="2">DUF4249 domain-containing protein</fullName>
    </submittedName>
</protein>
<evidence type="ECO:0000256" key="1">
    <source>
        <dbReference type="SAM" id="SignalP"/>
    </source>
</evidence>
<name>A0ABW3QMH6_9BACT</name>
<dbReference type="PROSITE" id="PS51257">
    <property type="entry name" value="PROKAR_LIPOPROTEIN"/>
    <property type="match status" value="1"/>
</dbReference>
<dbReference type="RefSeq" id="WP_265993951.1">
    <property type="nucleotide sequence ID" value="NZ_CP110973.1"/>
</dbReference>
<feature type="signal peptide" evidence="1">
    <location>
        <begin position="1"/>
        <end position="23"/>
    </location>
</feature>
<evidence type="ECO:0000313" key="2">
    <source>
        <dbReference type="EMBL" id="MFD1144886.1"/>
    </source>
</evidence>
<dbReference type="Pfam" id="PF14054">
    <property type="entry name" value="DUF4249"/>
    <property type="match status" value="1"/>
</dbReference>
<dbReference type="EMBL" id="JBHTLP010000023">
    <property type="protein sequence ID" value="MFD1144886.1"/>
    <property type="molecule type" value="Genomic_DNA"/>
</dbReference>
<gene>
    <name evidence="2" type="ORF">ACFQ4C_27395</name>
</gene>
<feature type="chain" id="PRO_5046282245" evidence="1">
    <location>
        <begin position="24"/>
        <end position="325"/>
    </location>
</feature>
<comment type="caution">
    <text evidence="2">The sequence shown here is derived from an EMBL/GenBank/DDBJ whole genome shotgun (WGS) entry which is preliminary data.</text>
</comment>
<keyword evidence="3" id="KW-1185">Reference proteome</keyword>
<organism evidence="2 3">
    <name type="scientific">Larkinella insperata</name>
    <dbReference type="NCBI Taxonomy" id="332158"/>
    <lineage>
        <taxon>Bacteria</taxon>
        <taxon>Pseudomonadati</taxon>
        <taxon>Bacteroidota</taxon>
        <taxon>Cytophagia</taxon>
        <taxon>Cytophagales</taxon>
        <taxon>Spirosomataceae</taxon>
        <taxon>Larkinella</taxon>
    </lineage>
</organism>